<evidence type="ECO:0000313" key="4">
    <source>
        <dbReference type="Proteomes" id="UP001216510"/>
    </source>
</evidence>
<accession>A0ABY8B955</accession>
<keyword evidence="2" id="KW-0812">Transmembrane</keyword>
<gene>
    <name evidence="3" type="ORF">PX653_24115</name>
</gene>
<evidence type="ECO:0000256" key="2">
    <source>
        <dbReference type="SAM" id="Phobius"/>
    </source>
</evidence>
<feature type="transmembrane region" description="Helical" evidence="2">
    <location>
        <begin position="130"/>
        <end position="149"/>
    </location>
</feature>
<evidence type="ECO:0000313" key="3">
    <source>
        <dbReference type="EMBL" id="WEF32462.1"/>
    </source>
</evidence>
<keyword evidence="2" id="KW-1133">Transmembrane helix</keyword>
<sequence>MHGEADLGGAIERGLWRAVVRRRLPWWLAPTVPALAALPASWPGGTALLAAAVGWAAWDARRWRRRTAAQWPQWLDDAVPALEDSSRLLATAPVSPLARLQQARLAARLAAAVGPVQFDAIARSKSQRDWLPLALTALAAAALWLVPVARHGQVSPGPLPARTAPPAAATFTLKVTPPAYTGAQPYQTAPRDLQVPRYSSVDWCATGAARIELGDGTELPVAAGGCASWRALETVSWRSGSVRHDIRVTADQPPTATVAAPVEAVQLLAPGTAAVRIAVAARDDHGIARATLHLTLARGSGENIRFSDREMPLPQGRDPKRRDWQKDWTLAELGMEPGDELYFFVRATDNDPEHPHTVQSPTHTLRLPGPEAEAVESSALPSMVKPENLRSQRQIIIDTEQLVADMRRKLPAVVVRERSEGIAADQAQLRRRYGQFLGEESTLFGDEHEEHGEAHAGHEGHDEHEEETGKPMSANTNLAAQFGHAHDMEDNATIFDPQTKAVLRRALAAMWDAEKALRAIAPATALPPEYKALAAIKELQQAERVYLHRAAFEPPAIKEDKRLSGDAAGAASYRRAQARDSLADTGPADVRALAQALSGDGALPARWSKGALEVLASLPADEQRLAAQRAVQDVADGCMPCRGTLRAWLRATLPATPVLQARPEAETAFSRAWHAAGGRP</sequence>
<reference evidence="3 4" key="1">
    <citation type="submission" date="2023-02" db="EMBL/GenBank/DDBJ databases">
        <title>Gemone sequence of Telluria chitinolytica ACM 3522T.</title>
        <authorList>
            <person name="Frediansyah A."/>
            <person name="Miess H."/>
            <person name="Gross H."/>
        </authorList>
    </citation>
    <scope>NUCLEOTIDE SEQUENCE [LARGE SCALE GENOMIC DNA]</scope>
    <source>
        <strain evidence="3 4">ACM 3522</strain>
    </source>
</reference>
<feature type="transmembrane region" description="Helical" evidence="2">
    <location>
        <begin position="34"/>
        <end position="58"/>
    </location>
</feature>
<proteinExistence type="predicted"/>
<dbReference type="RefSeq" id="WP_277415208.1">
    <property type="nucleotide sequence ID" value="NZ_CP119083.1"/>
</dbReference>
<feature type="region of interest" description="Disordered" evidence="1">
    <location>
        <begin position="450"/>
        <end position="470"/>
    </location>
</feature>
<feature type="compositionally biased region" description="Basic and acidic residues" evidence="1">
    <location>
        <begin position="450"/>
        <end position="469"/>
    </location>
</feature>
<name>A0ABY8B955_9BURK</name>
<evidence type="ECO:0000256" key="1">
    <source>
        <dbReference type="SAM" id="MobiDB-lite"/>
    </source>
</evidence>
<keyword evidence="2" id="KW-0472">Membrane</keyword>
<keyword evidence="4" id="KW-1185">Reference proteome</keyword>
<dbReference type="Proteomes" id="UP001216510">
    <property type="component" value="Chromosome"/>
</dbReference>
<protein>
    <recommendedName>
        <fullName evidence="5">DUF4175 family protein</fullName>
    </recommendedName>
</protein>
<organism evidence="3 4">
    <name type="scientific">Pseudoduganella chitinolytica</name>
    <dbReference type="NCBI Taxonomy" id="34070"/>
    <lineage>
        <taxon>Bacteria</taxon>
        <taxon>Pseudomonadati</taxon>
        <taxon>Pseudomonadota</taxon>
        <taxon>Betaproteobacteria</taxon>
        <taxon>Burkholderiales</taxon>
        <taxon>Oxalobacteraceae</taxon>
        <taxon>Telluria group</taxon>
        <taxon>Pseudoduganella</taxon>
    </lineage>
</organism>
<evidence type="ECO:0008006" key="5">
    <source>
        <dbReference type="Google" id="ProtNLM"/>
    </source>
</evidence>
<dbReference type="EMBL" id="CP119083">
    <property type="protein sequence ID" value="WEF32462.1"/>
    <property type="molecule type" value="Genomic_DNA"/>
</dbReference>